<reference evidence="2" key="2">
    <citation type="submission" date="2015-01" db="EMBL/GenBank/DDBJ databases">
        <title>Evolutionary Origins and Diversification of the Mycorrhizal Mutualists.</title>
        <authorList>
            <consortium name="DOE Joint Genome Institute"/>
            <consortium name="Mycorrhizal Genomics Consortium"/>
            <person name="Kohler A."/>
            <person name="Kuo A."/>
            <person name="Nagy L.G."/>
            <person name="Floudas D."/>
            <person name="Copeland A."/>
            <person name="Barry K.W."/>
            <person name="Cichocki N."/>
            <person name="Veneault-Fourrey C."/>
            <person name="LaButti K."/>
            <person name="Lindquist E.A."/>
            <person name="Lipzen A."/>
            <person name="Lundell T."/>
            <person name="Morin E."/>
            <person name="Murat C."/>
            <person name="Riley R."/>
            <person name="Ohm R."/>
            <person name="Sun H."/>
            <person name="Tunlid A."/>
            <person name="Henrissat B."/>
            <person name="Grigoriev I.V."/>
            <person name="Hibbett D.S."/>
            <person name="Martin F."/>
        </authorList>
    </citation>
    <scope>NUCLEOTIDE SEQUENCE [LARGE SCALE GENOMIC DNA]</scope>
    <source>
        <strain evidence="2">Zn</strain>
    </source>
</reference>
<dbReference type="InParanoid" id="A0A0C3C6R3"/>
<evidence type="ECO:0000313" key="2">
    <source>
        <dbReference type="Proteomes" id="UP000054321"/>
    </source>
</evidence>
<dbReference type="OrthoDB" id="5986190at2759"/>
<sequence>MLDSSFLPLQIFQDAWNGCKKVPEANVVSTTSIDDLSQIHVSSLPSFVVAEEAEWDSYRLIEATSLLASLSLVTRNNLDGLPGISMHPLTHAWAKDRQNAKQQGAAWMTSGCILGFSRSNNYLWQTQERRLLPHIQSYLNINVKKAFSFASGATILPIILKCGWALLQMRQDFLLGLIRRVLAAI</sequence>
<name>A0A0C3C6R3_OIDMZ</name>
<reference evidence="1 2" key="1">
    <citation type="submission" date="2014-04" db="EMBL/GenBank/DDBJ databases">
        <authorList>
            <consortium name="DOE Joint Genome Institute"/>
            <person name="Kuo A."/>
            <person name="Martino E."/>
            <person name="Perotto S."/>
            <person name="Kohler A."/>
            <person name="Nagy L.G."/>
            <person name="Floudas D."/>
            <person name="Copeland A."/>
            <person name="Barry K.W."/>
            <person name="Cichocki N."/>
            <person name="Veneault-Fourrey C."/>
            <person name="LaButti K."/>
            <person name="Lindquist E.A."/>
            <person name="Lipzen A."/>
            <person name="Lundell T."/>
            <person name="Morin E."/>
            <person name="Murat C."/>
            <person name="Sun H."/>
            <person name="Tunlid A."/>
            <person name="Henrissat B."/>
            <person name="Grigoriev I.V."/>
            <person name="Hibbett D.S."/>
            <person name="Martin F."/>
            <person name="Nordberg H.P."/>
            <person name="Cantor M.N."/>
            <person name="Hua S.X."/>
        </authorList>
    </citation>
    <scope>NUCLEOTIDE SEQUENCE [LARGE SCALE GENOMIC DNA]</scope>
    <source>
        <strain evidence="1 2">Zn</strain>
    </source>
</reference>
<protein>
    <submittedName>
        <fullName evidence="1">Uncharacterized protein</fullName>
    </submittedName>
</protein>
<dbReference type="HOGENOM" id="CLU_1551321_0_0_1"/>
<keyword evidence="2" id="KW-1185">Reference proteome</keyword>
<dbReference type="Proteomes" id="UP000054321">
    <property type="component" value="Unassembled WGS sequence"/>
</dbReference>
<dbReference type="STRING" id="913774.A0A0C3C6R3"/>
<dbReference type="EMBL" id="KN832889">
    <property type="protein sequence ID" value="KIM94573.1"/>
    <property type="molecule type" value="Genomic_DNA"/>
</dbReference>
<gene>
    <name evidence="1" type="ORF">OIDMADRAFT_45566</name>
</gene>
<accession>A0A0C3C6R3</accession>
<dbReference type="AlphaFoldDB" id="A0A0C3C6R3"/>
<evidence type="ECO:0000313" key="1">
    <source>
        <dbReference type="EMBL" id="KIM94573.1"/>
    </source>
</evidence>
<organism evidence="1 2">
    <name type="scientific">Oidiodendron maius (strain Zn)</name>
    <dbReference type="NCBI Taxonomy" id="913774"/>
    <lineage>
        <taxon>Eukaryota</taxon>
        <taxon>Fungi</taxon>
        <taxon>Dikarya</taxon>
        <taxon>Ascomycota</taxon>
        <taxon>Pezizomycotina</taxon>
        <taxon>Leotiomycetes</taxon>
        <taxon>Leotiomycetes incertae sedis</taxon>
        <taxon>Myxotrichaceae</taxon>
        <taxon>Oidiodendron</taxon>
    </lineage>
</organism>
<proteinExistence type="predicted"/>